<dbReference type="InterPro" id="IPR032466">
    <property type="entry name" value="Metal_Hydrolase"/>
</dbReference>
<dbReference type="STRING" id="478744.SAMN05444359_14132"/>
<dbReference type="PROSITE" id="PS51257">
    <property type="entry name" value="PROKAR_LIPOPROTEIN"/>
    <property type="match status" value="1"/>
</dbReference>
<accession>A0A1H9P0Z8</accession>
<dbReference type="RefSeq" id="WP_090173375.1">
    <property type="nucleotide sequence ID" value="NZ_FOFB01000041.1"/>
</dbReference>
<dbReference type="FunCoup" id="A0A1H9P0Z8">
    <property type="interactions" value="252"/>
</dbReference>
<evidence type="ECO:0000259" key="2">
    <source>
        <dbReference type="Pfam" id="PF07969"/>
    </source>
</evidence>
<gene>
    <name evidence="3" type="ORF">SAMN05444359_14132</name>
</gene>
<reference evidence="4" key="1">
    <citation type="submission" date="2016-10" db="EMBL/GenBank/DDBJ databases">
        <authorList>
            <person name="Varghese N."/>
            <person name="Submissions S."/>
        </authorList>
    </citation>
    <scope>NUCLEOTIDE SEQUENCE [LARGE SCALE GENOMIC DNA]</scope>
    <source>
        <strain evidence="4">DSM 24740</strain>
    </source>
</reference>
<dbReference type="PANTHER" id="PTHR22642">
    <property type="entry name" value="IMIDAZOLONEPROPIONASE"/>
    <property type="match status" value="1"/>
</dbReference>
<evidence type="ECO:0000313" key="3">
    <source>
        <dbReference type="EMBL" id="SER41906.1"/>
    </source>
</evidence>
<organism evidence="3 4">
    <name type="scientific">Neolewinella agarilytica</name>
    <dbReference type="NCBI Taxonomy" id="478744"/>
    <lineage>
        <taxon>Bacteria</taxon>
        <taxon>Pseudomonadati</taxon>
        <taxon>Bacteroidota</taxon>
        <taxon>Saprospiria</taxon>
        <taxon>Saprospirales</taxon>
        <taxon>Lewinellaceae</taxon>
        <taxon>Neolewinella</taxon>
    </lineage>
</organism>
<dbReference type="Gene3D" id="2.30.40.10">
    <property type="entry name" value="Urease, subunit C, domain 1"/>
    <property type="match status" value="1"/>
</dbReference>
<dbReference type="InterPro" id="IPR033932">
    <property type="entry name" value="YtcJ-like"/>
</dbReference>
<keyword evidence="1" id="KW-0732">Signal</keyword>
<proteinExistence type="predicted"/>
<keyword evidence="4" id="KW-1185">Reference proteome</keyword>
<name>A0A1H9P0Z8_9BACT</name>
<dbReference type="Gene3D" id="3.10.310.70">
    <property type="match status" value="1"/>
</dbReference>
<dbReference type="AlphaFoldDB" id="A0A1H9P0Z8"/>
<dbReference type="InterPro" id="IPR011059">
    <property type="entry name" value="Metal-dep_hydrolase_composite"/>
</dbReference>
<feature type="signal peptide" evidence="1">
    <location>
        <begin position="1"/>
        <end position="18"/>
    </location>
</feature>
<protein>
    <recommendedName>
        <fullName evidence="2">Amidohydrolase 3 domain-containing protein</fullName>
    </recommendedName>
</protein>
<dbReference type="InterPro" id="IPR013108">
    <property type="entry name" value="Amidohydro_3"/>
</dbReference>
<feature type="domain" description="Amidohydrolase 3" evidence="2">
    <location>
        <begin position="89"/>
        <end position="571"/>
    </location>
</feature>
<dbReference type="Proteomes" id="UP000199021">
    <property type="component" value="Unassembled WGS sequence"/>
</dbReference>
<dbReference type="GO" id="GO:0016810">
    <property type="term" value="F:hydrolase activity, acting on carbon-nitrogen (but not peptide) bonds"/>
    <property type="evidence" value="ECO:0007669"/>
    <property type="project" value="InterPro"/>
</dbReference>
<evidence type="ECO:0000313" key="4">
    <source>
        <dbReference type="Proteomes" id="UP000199021"/>
    </source>
</evidence>
<dbReference type="Pfam" id="PF07969">
    <property type="entry name" value="Amidohydro_3"/>
    <property type="match status" value="1"/>
</dbReference>
<dbReference type="SUPFAM" id="SSF51338">
    <property type="entry name" value="Composite domain of metallo-dependent hydrolases"/>
    <property type="match status" value="1"/>
</dbReference>
<dbReference type="OrthoDB" id="9767366at2"/>
<dbReference type="CDD" id="cd01300">
    <property type="entry name" value="YtcJ_like"/>
    <property type="match status" value="1"/>
</dbReference>
<evidence type="ECO:0000256" key="1">
    <source>
        <dbReference type="SAM" id="SignalP"/>
    </source>
</evidence>
<dbReference type="EMBL" id="FOFB01000041">
    <property type="protein sequence ID" value="SER41906.1"/>
    <property type="molecule type" value="Genomic_DNA"/>
</dbReference>
<feature type="chain" id="PRO_5011732397" description="Amidohydrolase 3 domain-containing protein" evidence="1">
    <location>
        <begin position="19"/>
        <end position="574"/>
    </location>
</feature>
<dbReference type="InParanoid" id="A0A1H9P0Z8"/>
<sequence>MRFLFGLCALLFAVTACTTDTPEADNEASLLVFNARIWTGVDCPGVEAPAADDHCATALLVSQGGKVLAVGNDTSSWASQITEATERLNANGNFLMPGFIEGHAHFSGLGSSLRNLNFLRSKNWDEIVTMVGERAKVTPEGDWISGRGWHQEKWDKPHDHSVGGYPVHDELSRLTQNHPVVLRHASGHGLFANKKAMEIAGVNRETPDPRGGRVLRDASGDPTGVFEERAMDLITDAYQNWIQTMTPESRKNEWLAGITEAQNECLKKGITSFQDAGTRYVELDWYKELDEADSLRLNLWVMLRHSYNDMEGNMRGLPHYGDRFTCAAIKTELDGALGSYGAWLIEPYFDNPGFVGQNTTLVETMDSIAGLAKEHGMQLCVHAIGDKANRETLNVMEKHLEKDNDRRWRIEHAQHIDPTDIPRFAELGVIASMQGIHCTSDALFAENRLGTERAASGAYPWRSLLDAGAVVTNGTDAPVEDVDPIESFYASVTRARADGKAVFFPEQKMTRVEGLHSYTAACAYAAFQEDVRGTLAPMMAADFVLLSKNLLSCPDEEIMDTEVLGTFVAGEKAF</sequence>
<dbReference type="PANTHER" id="PTHR22642:SF2">
    <property type="entry name" value="PROTEIN LONG AFTER FAR-RED 3"/>
    <property type="match status" value="1"/>
</dbReference>
<dbReference type="Gene3D" id="3.20.20.140">
    <property type="entry name" value="Metal-dependent hydrolases"/>
    <property type="match status" value="1"/>
</dbReference>
<dbReference type="SUPFAM" id="SSF51556">
    <property type="entry name" value="Metallo-dependent hydrolases"/>
    <property type="match status" value="1"/>
</dbReference>